<dbReference type="GO" id="GO:0008234">
    <property type="term" value="F:cysteine-type peptidase activity"/>
    <property type="evidence" value="ECO:0007669"/>
    <property type="project" value="UniProtKB-KW"/>
</dbReference>
<evidence type="ECO:0000256" key="10">
    <source>
        <dbReference type="ARBA" id="ARBA00023145"/>
    </source>
</evidence>
<feature type="region of interest" description="Disordered" evidence="15">
    <location>
        <begin position="40"/>
        <end position="107"/>
    </location>
</feature>
<evidence type="ECO:0000256" key="6">
    <source>
        <dbReference type="ARBA" id="ARBA00022801"/>
    </source>
</evidence>
<feature type="compositionally biased region" description="Basic and acidic residues" evidence="15">
    <location>
        <begin position="51"/>
        <end position="64"/>
    </location>
</feature>
<evidence type="ECO:0000313" key="18">
    <source>
        <dbReference type="Proteomes" id="UP000728032"/>
    </source>
</evidence>
<dbReference type="SUPFAM" id="SSF54001">
    <property type="entry name" value="Cysteine proteinases"/>
    <property type="match status" value="1"/>
</dbReference>
<evidence type="ECO:0000256" key="13">
    <source>
        <dbReference type="PROSITE-ProRule" id="PRU00385"/>
    </source>
</evidence>
<keyword evidence="7" id="KW-0788">Thiol protease</keyword>
<dbReference type="GO" id="GO:0006508">
    <property type="term" value="P:proteolysis"/>
    <property type="evidence" value="ECO:0007669"/>
    <property type="project" value="UniProtKB-KW"/>
</dbReference>
<evidence type="ECO:0000256" key="7">
    <source>
        <dbReference type="ARBA" id="ARBA00022807"/>
    </source>
</evidence>
<evidence type="ECO:0000256" key="9">
    <source>
        <dbReference type="ARBA" id="ARBA00023136"/>
    </source>
</evidence>
<gene>
    <name evidence="17" type="ORF">ONB1V03_LOCUS3284</name>
</gene>
<dbReference type="InterPro" id="IPR039417">
    <property type="entry name" value="Peptidase_C1A_papain-like"/>
</dbReference>
<evidence type="ECO:0000256" key="2">
    <source>
        <dbReference type="ARBA" id="ARBA00008455"/>
    </source>
</evidence>
<evidence type="ECO:0000313" key="17">
    <source>
        <dbReference type="EMBL" id="CAD7641837.1"/>
    </source>
</evidence>
<evidence type="ECO:0000256" key="15">
    <source>
        <dbReference type="SAM" id="MobiDB-lite"/>
    </source>
</evidence>
<keyword evidence="9 13" id="KW-0472">Membrane</keyword>
<dbReference type="Proteomes" id="UP000728032">
    <property type="component" value="Unassembled WGS sequence"/>
</dbReference>
<dbReference type="PRINTS" id="PR00705">
    <property type="entry name" value="PAPAIN"/>
</dbReference>
<evidence type="ECO:0000256" key="1">
    <source>
        <dbReference type="ARBA" id="ARBA00004126"/>
    </source>
</evidence>
<comment type="similarity">
    <text evidence="3">Belongs to the nesprin family.</text>
</comment>
<dbReference type="AlphaFoldDB" id="A0A7R9QDP1"/>
<dbReference type="Gene3D" id="3.90.70.10">
    <property type="entry name" value="Cysteine proteinases"/>
    <property type="match status" value="1"/>
</dbReference>
<evidence type="ECO:0000259" key="16">
    <source>
        <dbReference type="PROSITE" id="PS51049"/>
    </source>
</evidence>
<keyword evidence="8" id="KW-1133">Transmembrane helix</keyword>
<reference evidence="17" key="1">
    <citation type="submission" date="2020-11" db="EMBL/GenBank/DDBJ databases">
        <authorList>
            <person name="Tran Van P."/>
        </authorList>
    </citation>
    <scope>NUCLEOTIDE SEQUENCE</scope>
</reference>
<dbReference type="InterPro" id="IPR025660">
    <property type="entry name" value="Pept_his_AS"/>
</dbReference>
<dbReference type="SMART" id="SM00848">
    <property type="entry name" value="Inhibitor_I29"/>
    <property type="match status" value="1"/>
</dbReference>
<keyword evidence="5 13" id="KW-0812">Transmembrane</keyword>
<protein>
    <recommendedName>
        <fullName evidence="16">KASH domain-containing protein</fullName>
    </recommendedName>
</protein>
<dbReference type="PROSITE" id="PS00640">
    <property type="entry name" value="THIOL_PROTEASE_ASN"/>
    <property type="match status" value="1"/>
</dbReference>
<sequence>MNEESIIWNNNSMITNFNILNNTTTTDLINTLDESEDNLLNKNNDSLLNKNGEDSENWKDKDEEPTNLPISEITVNLAKKQKKRKNKKNNRKDSQMKNSVEEINEEKGVNRSEEIKLIDNTESMNEIPNKSISIQNSNIPEYSFNECNSIITLDSLKSDPNKIHTLDDKDFTESIDPKQIISIDNNSEETITNITTNGDSNTKLDINTLNHKIKEITEESPKIVLQSDECKENGFSGNDIINSNELILSPKQMNKSGNSSSEITSNITTNNEPNEEYAINENWVNNESIDSTIELNLDTNNLKSNNELTEIMNEEIYEFDTNKRKAKYKKMNEKDDSKKPLIDCNIEQNDNQFDNDLQTLSEIELNIEENTDKVSKPENKFIYLNDNSEEINNEIDNQLEELEELDDSDEDIIEFASKSNENTDKKDICSDLQAMDGHNIDENLYDADLSDNLNNGFESDNEDNIWLNDIRTRFGPILETNQLETDDKDLLSIRLNQFLEILSEVNNIETTKAKQLNSRNKVRIFCQKEIKRLNDKLIKLRSESPELLAKDKGTQRGPKRNILGYMSRALRASIPIQALMFILLGAASLVPTADEDYSCLLMNNFLHSFQPMLDFPNGPPPYNVKYSRQEFEEFLMTFGKQYTNDSKGTTHETRHRLSASNHLFDLLQNMSEDLKNLMTIKLLNDNELGTAVYGVTQFADLTPQEFRQHYTGFRPDLHNNDSIHMRHISGHNIRYTDLPTNFDWKDSPGVVSGVKNQGMCGSCWAFSATGNIEGVSAIVNNKSVSLSEQGELVDCDKLDQGCNGGLPTNAFKTVIDIGGIEGESDYPYDGRDEKCAFNRSLSKTTIDSYVVLPEDETALAQWLHKFGPISIGINANAMQFYFGGISHPMKWLCNPKNLDHGVLITGFGVGKTKILHKTQPFWTIKNSWGPGWGEKGYYRVYRGDGTCGLNLMASSAWIDTHARH</sequence>
<keyword evidence="18" id="KW-1185">Reference proteome</keyword>
<evidence type="ECO:0000256" key="11">
    <source>
        <dbReference type="ARBA" id="ARBA00023157"/>
    </source>
</evidence>
<proteinExistence type="inferred from homology"/>
<dbReference type="OrthoDB" id="387093at2759"/>
<evidence type="ECO:0000256" key="3">
    <source>
        <dbReference type="ARBA" id="ARBA00008619"/>
    </source>
</evidence>
<dbReference type="EMBL" id="OC915755">
    <property type="protein sequence ID" value="CAD7641837.1"/>
    <property type="molecule type" value="Genomic_DNA"/>
</dbReference>
<dbReference type="Pfam" id="PF10541">
    <property type="entry name" value="KASH"/>
    <property type="match status" value="1"/>
</dbReference>
<dbReference type="EMBL" id="CAJPVJ010000930">
    <property type="protein sequence ID" value="CAG2163719.1"/>
    <property type="molecule type" value="Genomic_DNA"/>
</dbReference>
<feature type="domain" description="KASH" evidence="16">
    <location>
        <begin position="563"/>
        <end position="622"/>
    </location>
</feature>
<evidence type="ECO:0000256" key="5">
    <source>
        <dbReference type="ARBA" id="ARBA00022692"/>
    </source>
</evidence>
<keyword evidence="10" id="KW-0865">Zymogen</keyword>
<dbReference type="PROSITE" id="PS00139">
    <property type="entry name" value="THIOL_PROTEASE_CYS"/>
    <property type="match status" value="1"/>
</dbReference>
<dbReference type="PROSITE" id="PS00639">
    <property type="entry name" value="THIOL_PROTEASE_HIS"/>
    <property type="match status" value="1"/>
</dbReference>
<dbReference type="InterPro" id="IPR000169">
    <property type="entry name" value="Pept_cys_AS"/>
</dbReference>
<accession>A0A7R9QDP1</accession>
<dbReference type="InterPro" id="IPR013128">
    <property type="entry name" value="Peptidase_C1A"/>
</dbReference>
<keyword evidence="11" id="KW-1015">Disulfide bond</keyword>
<feature type="coiled-coil region" evidence="14">
    <location>
        <begin position="523"/>
        <end position="550"/>
    </location>
</feature>
<dbReference type="InterPro" id="IPR038765">
    <property type="entry name" value="Papain-like_cys_pep_sf"/>
</dbReference>
<comment type="similarity">
    <text evidence="2">Belongs to the peptidase C1 family.</text>
</comment>
<feature type="compositionally biased region" description="Low complexity" evidence="15">
    <location>
        <begin position="40"/>
        <end position="50"/>
    </location>
</feature>
<feature type="topological domain" description="Perinuclear space" evidence="13">
    <location>
        <begin position="593"/>
        <end position="964"/>
    </location>
</feature>
<keyword evidence="14" id="KW-0175">Coiled coil</keyword>
<keyword evidence="4" id="KW-0645">Protease</keyword>
<dbReference type="Pfam" id="PF00112">
    <property type="entry name" value="Peptidase_C1"/>
    <property type="match status" value="1"/>
</dbReference>
<organism evidence="17">
    <name type="scientific">Oppiella nova</name>
    <dbReference type="NCBI Taxonomy" id="334625"/>
    <lineage>
        <taxon>Eukaryota</taxon>
        <taxon>Metazoa</taxon>
        <taxon>Ecdysozoa</taxon>
        <taxon>Arthropoda</taxon>
        <taxon>Chelicerata</taxon>
        <taxon>Arachnida</taxon>
        <taxon>Acari</taxon>
        <taxon>Acariformes</taxon>
        <taxon>Sarcoptiformes</taxon>
        <taxon>Oribatida</taxon>
        <taxon>Brachypylina</taxon>
        <taxon>Oppioidea</taxon>
        <taxon>Oppiidae</taxon>
        <taxon>Oppiella</taxon>
    </lineage>
</organism>
<dbReference type="InterPro" id="IPR012315">
    <property type="entry name" value="KASH"/>
</dbReference>
<dbReference type="PROSITE" id="PS51049">
    <property type="entry name" value="KASH"/>
    <property type="match status" value="1"/>
</dbReference>
<dbReference type="GO" id="GO:0031965">
    <property type="term" value="C:nuclear membrane"/>
    <property type="evidence" value="ECO:0007669"/>
    <property type="project" value="UniProtKB-SubCell"/>
</dbReference>
<dbReference type="InterPro" id="IPR000668">
    <property type="entry name" value="Peptidase_C1A_C"/>
</dbReference>
<keyword evidence="6" id="KW-0378">Hydrolase</keyword>
<dbReference type="CDD" id="cd02248">
    <property type="entry name" value="Peptidase_C1A"/>
    <property type="match status" value="1"/>
</dbReference>
<name>A0A7R9QDP1_9ACAR</name>
<evidence type="ECO:0000256" key="12">
    <source>
        <dbReference type="ARBA" id="ARBA00023242"/>
    </source>
</evidence>
<dbReference type="InterPro" id="IPR013201">
    <property type="entry name" value="Prot_inhib_I29"/>
</dbReference>
<evidence type="ECO:0000256" key="8">
    <source>
        <dbReference type="ARBA" id="ARBA00022989"/>
    </source>
</evidence>
<feature type="compositionally biased region" description="Basic residues" evidence="15">
    <location>
        <begin position="79"/>
        <end position="90"/>
    </location>
</feature>
<dbReference type="InterPro" id="IPR025661">
    <property type="entry name" value="Pept_asp_AS"/>
</dbReference>
<feature type="topological domain" description="Cytoplasmic" evidence="13">
    <location>
        <begin position="1"/>
        <end position="571"/>
    </location>
</feature>
<dbReference type="PANTHER" id="PTHR12411">
    <property type="entry name" value="CYSTEINE PROTEASE FAMILY C1-RELATED"/>
    <property type="match status" value="1"/>
</dbReference>
<dbReference type="SMART" id="SM01249">
    <property type="entry name" value="KASH"/>
    <property type="match status" value="1"/>
</dbReference>
<comment type="subcellular location">
    <subcellularLocation>
        <location evidence="1">Nucleus membrane</location>
    </subcellularLocation>
</comment>
<evidence type="ECO:0000256" key="14">
    <source>
        <dbReference type="SAM" id="Coils"/>
    </source>
</evidence>
<keyword evidence="12" id="KW-0539">Nucleus</keyword>
<dbReference type="SMART" id="SM00645">
    <property type="entry name" value="Pept_C1"/>
    <property type="match status" value="1"/>
</dbReference>
<evidence type="ECO:0000256" key="4">
    <source>
        <dbReference type="ARBA" id="ARBA00022670"/>
    </source>
</evidence>